<evidence type="ECO:0000313" key="1">
    <source>
        <dbReference type="EMBL" id="RDH43345.1"/>
    </source>
</evidence>
<gene>
    <name evidence="1" type="ORF">B9G39_07795</name>
</gene>
<sequence>MRRKFDIHSFRERMKEDRSYDITQDRYWEADETMSIYGDPELGTSVWDDVRSLEQVDEGRTLLPYVIRDKTPPILDRIIPPVPEPDTSPDVNFKIVIEVAGIQHNSSQRLYLGTEKDSEQGLDLKAAVTHFKDEEHYRSLVEFNNLQNVPRELGIRIAMHGRGEPPLYLPLIQQVQPVPKETEKALWDTIIIPVKPLTYINEKKSRPESDMGAALF</sequence>
<accession>A0A4P9VJB0</accession>
<dbReference type="AlphaFoldDB" id="A0A4P9VJB0"/>
<keyword evidence="2" id="KW-1185">Reference proteome</keyword>
<protein>
    <submittedName>
        <fullName evidence="1">Uncharacterized protein</fullName>
    </submittedName>
</protein>
<comment type="caution">
    <text evidence="1">The sequence shown here is derived from an EMBL/GenBank/DDBJ whole genome shotgun (WGS) entry which is preliminary data.</text>
</comment>
<name>A0A4P9VJB0_9GAMM</name>
<dbReference type="EMBL" id="NDXW01000001">
    <property type="protein sequence ID" value="RDH43345.1"/>
    <property type="molecule type" value="Genomic_DNA"/>
</dbReference>
<reference evidence="1 2" key="1">
    <citation type="submission" date="2017-04" db="EMBL/GenBank/DDBJ databases">
        <title>Draft genome sequence of Zooshikella ganghwensis VG4 isolated from Red Sea sediments.</title>
        <authorList>
            <person name="Rehman Z."/>
            <person name="Alam I."/>
            <person name="Kamau A."/>
            <person name="Bajic V."/>
            <person name="Leiknes T."/>
        </authorList>
    </citation>
    <scope>NUCLEOTIDE SEQUENCE [LARGE SCALE GENOMIC DNA]</scope>
    <source>
        <strain evidence="1 2">VG4</strain>
    </source>
</reference>
<proteinExistence type="predicted"/>
<evidence type="ECO:0000313" key="2">
    <source>
        <dbReference type="Proteomes" id="UP000257039"/>
    </source>
</evidence>
<dbReference type="Proteomes" id="UP000257039">
    <property type="component" value="Unassembled WGS sequence"/>
</dbReference>
<dbReference type="RefSeq" id="WP_094786689.1">
    <property type="nucleotide sequence ID" value="NZ_NDXW01000001.1"/>
</dbReference>
<organism evidence="1 2">
    <name type="scientific">Zooshikella ganghwensis</name>
    <dbReference type="NCBI Taxonomy" id="202772"/>
    <lineage>
        <taxon>Bacteria</taxon>
        <taxon>Pseudomonadati</taxon>
        <taxon>Pseudomonadota</taxon>
        <taxon>Gammaproteobacteria</taxon>
        <taxon>Oceanospirillales</taxon>
        <taxon>Zooshikellaceae</taxon>
        <taxon>Zooshikella</taxon>
    </lineage>
</organism>